<dbReference type="RefSeq" id="WP_098317187.1">
    <property type="nucleotide sequence ID" value="NZ_NTYF01000023.1"/>
</dbReference>
<reference evidence="2 3" key="1">
    <citation type="submission" date="2017-09" db="EMBL/GenBank/DDBJ databases">
        <title>Large-scale bioinformatics analysis of Bacillus genomes uncovers conserved roles of natural products in bacterial physiology.</title>
        <authorList>
            <consortium name="Agbiome Team Llc"/>
            <person name="Bleich R.M."/>
            <person name="Kirk G.J."/>
            <person name="Santa Maria K.C."/>
            <person name="Allen S.E."/>
            <person name="Farag S."/>
            <person name="Shank E.A."/>
            <person name="Bowers A."/>
        </authorList>
    </citation>
    <scope>NUCLEOTIDE SEQUENCE [LARGE SCALE GENOMIC DNA]</scope>
    <source>
        <strain evidence="2 3">AFS005140</strain>
    </source>
</reference>
<evidence type="ECO:0000313" key="3">
    <source>
        <dbReference type="Proteomes" id="UP000219897"/>
    </source>
</evidence>
<name>A0ABD6SA90_BACTU</name>
<dbReference type="EMBL" id="NTYF01000023">
    <property type="protein sequence ID" value="PER55855.1"/>
    <property type="molecule type" value="Genomic_DNA"/>
</dbReference>
<proteinExistence type="predicted"/>
<dbReference type="AlphaFoldDB" id="A0ABD6SA90"/>
<keyword evidence="1" id="KW-0732">Signal</keyword>
<feature type="chain" id="PRO_5044860046" evidence="1">
    <location>
        <begin position="26"/>
        <end position="96"/>
    </location>
</feature>
<feature type="signal peptide" evidence="1">
    <location>
        <begin position="1"/>
        <end position="25"/>
    </location>
</feature>
<comment type="caution">
    <text evidence="2">The sequence shown here is derived from an EMBL/GenBank/DDBJ whole genome shotgun (WGS) entry which is preliminary data.</text>
</comment>
<evidence type="ECO:0000313" key="2">
    <source>
        <dbReference type="EMBL" id="PER55855.1"/>
    </source>
</evidence>
<accession>A0ABD6SA90</accession>
<sequence length="96" mass="10046">MFKKFAIGALVTGIALTGGIGSASASVNDTPAPAKVATALPCPEYIGNGKYARTVPKFGSSFAESFTEYTCHGKIKWYLKSIQSNGAGYYEGSVIN</sequence>
<dbReference type="Proteomes" id="UP000219897">
    <property type="component" value="Unassembled WGS sequence"/>
</dbReference>
<gene>
    <name evidence="2" type="ORF">CN495_08880</name>
</gene>
<organism evidence="2 3">
    <name type="scientific">Bacillus thuringiensis</name>
    <dbReference type="NCBI Taxonomy" id="1428"/>
    <lineage>
        <taxon>Bacteria</taxon>
        <taxon>Bacillati</taxon>
        <taxon>Bacillota</taxon>
        <taxon>Bacilli</taxon>
        <taxon>Bacillales</taxon>
        <taxon>Bacillaceae</taxon>
        <taxon>Bacillus</taxon>
        <taxon>Bacillus cereus group</taxon>
    </lineage>
</organism>
<evidence type="ECO:0000256" key="1">
    <source>
        <dbReference type="SAM" id="SignalP"/>
    </source>
</evidence>
<protein>
    <submittedName>
        <fullName evidence="2">Uncharacterized protein</fullName>
    </submittedName>
</protein>